<organism evidence="2 3">
    <name type="scientific">Sesamum alatum</name>
    <dbReference type="NCBI Taxonomy" id="300844"/>
    <lineage>
        <taxon>Eukaryota</taxon>
        <taxon>Viridiplantae</taxon>
        <taxon>Streptophyta</taxon>
        <taxon>Embryophyta</taxon>
        <taxon>Tracheophyta</taxon>
        <taxon>Spermatophyta</taxon>
        <taxon>Magnoliopsida</taxon>
        <taxon>eudicotyledons</taxon>
        <taxon>Gunneridae</taxon>
        <taxon>Pentapetalae</taxon>
        <taxon>asterids</taxon>
        <taxon>lamiids</taxon>
        <taxon>Lamiales</taxon>
        <taxon>Pedaliaceae</taxon>
        <taxon>Sesamum</taxon>
    </lineage>
</organism>
<dbReference type="Proteomes" id="UP001293254">
    <property type="component" value="Unassembled WGS sequence"/>
</dbReference>
<feature type="compositionally biased region" description="Low complexity" evidence="1">
    <location>
        <begin position="14"/>
        <end position="27"/>
    </location>
</feature>
<evidence type="ECO:0000313" key="2">
    <source>
        <dbReference type="EMBL" id="KAK4425503.1"/>
    </source>
</evidence>
<comment type="caution">
    <text evidence="2">The sequence shown here is derived from an EMBL/GenBank/DDBJ whole genome shotgun (WGS) entry which is preliminary data.</text>
</comment>
<evidence type="ECO:0000256" key="1">
    <source>
        <dbReference type="SAM" id="MobiDB-lite"/>
    </source>
</evidence>
<reference evidence="2" key="2">
    <citation type="journal article" date="2024" name="Plant">
        <title>Genomic evolution and insights into agronomic trait innovations of Sesamum species.</title>
        <authorList>
            <person name="Miao H."/>
            <person name="Wang L."/>
            <person name="Qu L."/>
            <person name="Liu H."/>
            <person name="Sun Y."/>
            <person name="Le M."/>
            <person name="Wang Q."/>
            <person name="Wei S."/>
            <person name="Zheng Y."/>
            <person name="Lin W."/>
            <person name="Duan Y."/>
            <person name="Cao H."/>
            <person name="Xiong S."/>
            <person name="Wang X."/>
            <person name="Wei L."/>
            <person name="Li C."/>
            <person name="Ma Q."/>
            <person name="Ju M."/>
            <person name="Zhao R."/>
            <person name="Li G."/>
            <person name="Mu C."/>
            <person name="Tian Q."/>
            <person name="Mei H."/>
            <person name="Zhang T."/>
            <person name="Gao T."/>
            <person name="Zhang H."/>
        </authorList>
    </citation>
    <scope>NUCLEOTIDE SEQUENCE</scope>
    <source>
        <strain evidence="2">3651</strain>
    </source>
</reference>
<reference evidence="2" key="1">
    <citation type="submission" date="2020-06" db="EMBL/GenBank/DDBJ databases">
        <authorList>
            <person name="Li T."/>
            <person name="Hu X."/>
            <person name="Zhang T."/>
            <person name="Song X."/>
            <person name="Zhang H."/>
            <person name="Dai N."/>
            <person name="Sheng W."/>
            <person name="Hou X."/>
            <person name="Wei L."/>
        </authorList>
    </citation>
    <scope>NUCLEOTIDE SEQUENCE</scope>
    <source>
        <strain evidence="2">3651</strain>
        <tissue evidence="2">Leaf</tissue>
    </source>
</reference>
<feature type="region of interest" description="Disordered" evidence="1">
    <location>
        <begin position="1"/>
        <end position="27"/>
    </location>
</feature>
<proteinExistence type="predicted"/>
<accession>A0AAE1Y9H0</accession>
<protein>
    <submittedName>
        <fullName evidence="2">Uncharacterized protein</fullName>
    </submittedName>
</protein>
<gene>
    <name evidence="2" type="ORF">Salat_1744300</name>
</gene>
<evidence type="ECO:0000313" key="3">
    <source>
        <dbReference type="Proteomes" id="UP001293254"/>
    </source>
</evidence>
<name>A0AAE1Y9H0_9LAMI</name>
<dbReference type="EMBL" id="JACGWO010000006">
    <property type="protein sequence ID" value="KAK4425503.1"/>
    <property type="molecule type" value="Genomic_DNA"/>
</dbReference>
<sequence>MASANEEAFHGNDSSSGTPGTPGSPGSKEYDVPEEFYIFRDLICPELFRDNLPRNTSALQGKGWVAEIMSTPHAGRFYDNIPMTKSCFYALVDALTVRGLLHTGKPHGIDNIKKLIEGDDGGCGGGFILSENIAGGCGGGFLLLENINDSERGGGFGDRNTDGVFVFNIKNRESRVLVEG</sequence>
<dbReference type="AlphaFoldDB" id="A0AAE1Y9H0"/>
<keyword evidence="3" id="KW-1185">Reference proteome</keyword>